<evidence type="ECO:0000256" key="2">
    <source>
        <dbReference type="ARBA" id="ARBA00022553"/>
    </source>
</evidence>
<dbReference type="Gene3D" id="3.40.50.12780">
    <property type="entry name" value="N-terminal domain of ligase-like"/>
    <property type="match status" value="1"/>
</dbReference>
<dbReference type="InterPro" id="IPR045851">
    <property type="entry name" value="AMP-bd_C_sf"/>
</dbReference>
<dbReference type="CDD" id="cd05930">
    <property type="entry name" value="A_NRPS"/>
    <property type="match status" value="1"/>
</dbReference>
<dbReference type="PANTHER" id="PTHR44845">
    <property type="entry name" value="CARRIER DOMAIN-CONTAINING PROTEIN"/>
    <property type="match status" value="1"/>
</dbReference>
<proteinExistence type="predicted"/>
<dbReference type="Pfam" id="PF00501">
    <property type="entry name" value="AMP-binding"/>
    <property type="match status" value="1"/>
</dbReference>
<organism evidence="4 5">
    <name type="scientific">Clunio marinus</name>
    <dbReference type="NCBI Taxonomy" id="568069"/>
    <lineage>
        <taxon>Eukaryota</taxon>
        <taxon>Metazoa</taxon>
        <taxon>Ecdysozoa</taxon>
        <taxon>Arthropoda</taxon>
        <taxon>Hexapoda</taxon>
        <taxon>Insecta</taxon>
        <taxon>Pterygota</taxon>
        <taxon>Neoptera</taxon>
        <taxon>Endopterygota</taxon>
        <taxon>Diptera</taxon>
        <taxon>Nematocera</taxon>
        <taxon>Chironomoidea</taxon>
        <taxon>Chironomidae</taxon>
        <taxon>Clunio</taxon>
    </lineage>
</organism>
<accession>A0A1J1HJQ2</accession>
<evidence type="ECO:0000256" key="1">
    <source>
        <dbReference type="ARBA" id="ARBA00022450"/>
    </source>
</evidence>
<keyword evidence="2" id="KW-0597">Phosphoprotein</keyword>
<dbReference type="InterPro" id="IPR042099">
    <property type="entry name" value="ANL_N_sf"/>
</dbReference>
<name>A0A1J1HJQ2_9DIPT</name>
<keyword evidence="5" id="KW-1185">Reference proteome</keyword>
<evidence type="ECO:0000259" key="3">
    <source>
        <dbReference type="Pfam" id="PF00501"/>
    </source>
</evidence>
<dbReference type="OrthoDB" id="416786at2759"/>
<dbReference type="EMBL" id="CVRI01000005">
    <property type="protein sequence ID" value="CRK87778.1"/>
    <property type="molecule type" value="Genomic_DNA"/>
</dbReference>
<reference evidence="4 5" key="1">
    <citation type="submission" date="2015-04" db="EMBL/GenBank/DDBJ databases">
        <authorList>
            <person name="Syromyatnikov M.Y."/>
            <person name="Popov V.N."/>
        </authorList>
    </citation>
    <scope>NUCLEOTIDE SEQUENCE [LARGE SCALE GENOMIC DNA]</scope>
</reference>
<dbReference type="AlphaFoldDB" id="A0A1J1HJQ2"/>
<dbReference type="InterPro" id="IPR000873">
    <property type="entry name" value="AMP-dep_synth/lig_dom"/>
</dbReference>
<dbReference type="Gene3D" id="3.30.300.30">
    <property type="match status" value="1"/>
</dbReference>
<gene>
    <name evidence="4" type="ORF">CLUMA_CG001558</name>
</gene>
<dbReference type="PANTHER" id="PTHR44845:SF6">
    <property type="entry name" value="BETA-ALANINE-ACTIVATING ENZYME"/>
    <property type="match status" value="1"/>
</dbReference>
<sequence length="842" mass="96194">MIKSILKGKETTVDPKFLHRLFEENKFDNRSLYKPALIFEDELEERQTTYFDLNQIANQLARQIQNVVIDNNLQSNGNGDWVVGVCMNISDYLVMTVLAIWKAGATYLPINPQFPQNRIEHILQEAKPSIVIYDDFFLNPEYFQSAYNAKFDTLLKDSEDLNSHNISDEHMLIKGCPTAFIFYTSGASGYPQGIRIPHHTFYHRIMWHIDSHPYGESEEKCVFQTSLASVDHVGGIFLPLISGKTLIIVRKEIVENSKKFVDVLEKYQIERVHGVPALLREVLMYLNSLEDSETKSKLACLRMWISSGETLTLSLAKDFFKYFDHGRQKLVNFYGCTEVNCNISSYEIETNEQLMNLVSIPLGVSCPNTMIYIFNGDKHVAKEGDVGEIHVAGVAVAAGYVNEETSSHGFMKNPFENEAPYSSMYNTGDLGFIKQGLLYFAGRNDTQIKVRGQRVEIAEIEKHVSDLNFIEQSAILVHHAGHVDQALVAFVKLEINSSKSPTDIENELNLRLPRYMVPRIVLIEDFPKLPNGKVNRKELLKIYKKQSETNTKSYDTGMGLEQIRDDNIYESGDKSLNMMSTISKLNMSGTEIGITDFLKAQNLGELLNYISVKDKKEDKNIDVTLLTDMKLYRVSLNFEDQKECIDLLADSFLDRGDLDRFIKDLKLDHYVEIFERVWPETVTQGLSFVVKNEADKILGVALCYYALDEPPVYTSSPLKLLFDFIASIEEPIIEKKIAESFNPLLHCLFMATDENLATRDNIALMLFLESEVINTAKQKHFRGIVTTNTNLLSQQFSELFFDYQTEYEICLNKYVEMNGNRPFETAADNSKALVMFREISDE</sequence>
<evidence type="ECO:0000313" key="5">
    <source>
        <dbReference type="Proteomes" id="UP000183832"/>
    </source>
</evidence>
<dbReference type="Proteomes" id="UP000183832">
    <property type="component" value="Unassembled WGS sequence"/>
</dbReference>
<dbReference type="STRING" id="568069.A0A1J1HJQ2"/>
<dbReference type="SUPFAM" id="SSF56801">
    <property type="entry name" value="Acetyl-CoA synthetase-like"/>
    <property type="match status" value="1"/>
</dbReference>
<protein>
    <submittedName>
        <fullName evidence="4">CLUMA_CG001558, isoform A</fullName>
    </submittedName>
</protein>
<dbReference type="Gene3D" id="3.40.630.30">
    <property type="match status" value="1"/>
</dbReference>
<feature type="domain" description="AMP-dependent synthetase/ligase" evidence="3">
    <location>
        <begin position="33"/>
        <end position="400"/>
    </location>
</feature>
<evidence type="ECO:0000313" key="4">
    <source>
        <dbReference type="EMBL" id="CRK87778.1"/>
    </source>
</evidence>
<keyword evidence="1" id="KW-0596">Phosphopantetheine</keyword>